<reference key="1">
    <citation type="submission" date="2016-07" db="EMBL/GenBank/DDBJ databases">
        <title>Nontailed viruses are major unrecognized killers of bacteria in the ocean.</title>
        <authorList>
            <person name="Kauffman K."/>
            <person name="Hussain F."/>
            <person name="Yang J."/>
            <person name="Arevalo P."/>
            <person name="Brown J."/>
            <person name="Cutler M."/>
            <person name="Kelly L."/>
            <person name="Polz M.F."/>
        </authorList>
    </citation>
    <scope>NUCLEOTIDE SEQUENCE [LARGE SCALE GENOMIC DNA]</scope>
    <source>
        <strain>10N.261.52.F7</strain>
    </source>
</reference>
<dbReference type="AlphaFoldDB" id="A0AB36XTN3"/>
<sequence>MYSDLLYEDDLMHKTTRSATNISNGRDFDITTETWVKPNTSNFDVHASAKINGRDAISVVYNSKAADALAAYGLIHKDLKFCKTILLSAIQLAGENLNSSDSLFVREEVDPTSDLLKAITLSFIITYGKCYTKADGRKVSLEAKDIFRENSNLMQVHEFLMHERNNYVAHAGNTSLEAAKTLILLDADESRREVPKLITHSNHIYAFESFAYKKFLEAIVFTESKLIAMIQKRVKKLQDKELKGIEDSYLYNLARKNEALNL</sequence>
<protein>
    <recommendedName>
        <fullName evidence="2">Apea-like HEPN domain-containing protein</fullName>
    </recommendedName>
</protein>
<evidence type="ECO:0000313" key="1">
    <source>
        <dbReference type="EMBL" id="PMK50210.1"/>
    </source>
</evidence>
<organism evidence="1">
    <name type="scientific">Vibrio lentus</name>
    <dbReference type="NCBI Taxonomy" id="136468"/>
    <lineage>
        <taxon>Bacteria</taxon>
        <taxon>Pseudomonadati</taxon>
        <taxon>Pseudomonadota</taxon>
        <taxon>Gammaproteobacteria</taxon>
        <taxon>Vibrionales</taxon>
        <taxon>Vibrionaceae</taxon>
        <taxon>Vibrio</taxon>
    </lineage>
</organism>
<reference evidence="1" key="2">
    <citation type="submission" date="2016-07" db="EMBL/GenBank/DDBJ databases">
        <authorList>
            <person name="Kauffman K."/>
            <person name="Arevalo P."/>
            <person name="Polz M.F."/>
        </authorList>
    </citation>
    <scope>NUCLEOTIDE SEQUENCE</scope>
    <source>
        <strain evidence="1">10N.261.52.F7</strain>
    </source>
</reference>
<gene>
    <name evidence="1" type="ORF">BCT99_01990</name>
</gene>
<reference evidence="1" key="3">
    <citation type="journal article" date="2018" name="Nature">
        <title>A major lineage of non-tailed dsDNA viruses as unrecognized killers of marine bacteria.</title>
        <authorList>
            <person name="Kauffman K.M."/>
            <person name="Hussain F.A."/>
            <person name="Yang J."/>
            <person name="Arevalo P."/>
            <person name="Brown J.M."/>
            <person name="Chang W.K."/>
            <person name="VanInsberghe D."/>
            <person name="Elsherbini J."/>
            <person name="Sharma R.S."/>
            <person name="Cutler M.B."/>
            <person name="Kelly L."/>
            <person name="Polz M.F."/>
        </authorList>
    </citation>
    <scope>NUCLEOTIDE SEQUENCE</scope>
    <source>
        <strain evidence="1">10N.261.52.F7</strain>
    </source>
</reference>
<name>A0AB36XTN3_9VIBR</name>
<proteinExistence type="predicted"/>
<comment type="caution">
    <text evidence="1">The sequence shown here is derived from an EMBL/GenBank/DDBJ whole genome shotgun (WGS) entry which is preliminary data.</text>
</comment>
<evidence type="ECO:0008006" key="2">
    <source>
        <dbReference type="Google" id="ProtNLM"/>
    </source>
</evidence>
<accession>A0AB36XTN3</accession>
<dbReference type="EMBL" id="MCXM01000001">
    <property type="protein sequence ID" value="PMK50210.1"/>
    <property type="molecule type" value="Genomic_DNA"/>
</dbReference>